<feature type="domain" description="MobA/VirD2-like nuclease" evidence="1">
    <location>
        <begin position="92"/>
        <end position="199"/>
    </location>
</feature>
<dbReference type="Pfam" id="PF03432">
    <property type="entry name" value="Relaxase"/>
    <property type="match status" value="1"/>
</dbReference>
<gene>
    <name evidence="2" type="ORF">CINF_0618</name>
</gene>
<name>A0A7H9CGA3_9BACT</name>
<protein>
    <submittedName>
        <fullName evidence="2">P-type type IV conjugative transfer system relaxase TraI/VirD2</fullName>
    </submittedName>
</protein>
<dbReference type="KEGG" id="cinf:CINF_0618"/>
<dbReference type="AlphaFoldDB" id="A0A7H9CGA3"/>
<dbReference type="Proteomes" id="UP000509414">
    <property type="component" value="Chromosome"/>
</dbReference>
<dbReference type="EMBL" id="CP049075">
    <property type="protein sequence ID" value="QLI05140.1"/>
    <property type="molecule type" value="Genomic_DNA"/>
</dbReference>
<dbReference type="RefSeq" id="WP_179975712.1">
    <property type="nucleotide sequence ID" value="NZ_CP049075.1"/>
</dbReference>
<dbReference type="InterPro" id="IPR005094">
    <property type="entry name" value="Endonuclease_MobA/VirD2"/>
</dbReference>
<keyword evidence="3" id="KW-1185">Reference proteome</keyword>
<sequence length="531" mass="62830">MGYNSSSGYSLFDEKEKIIHSGYTNIKTKTHEVYFKNSLQIIHNSFKTNSKEPKQCVVKMISNLNSAGAKNALNYISKNSEDNLFIDDWGREKSAKEIFKDWQKDFGKNENSKDVWHLVFSLKENSMSANDIFGFKLAVSNALHENFGEHKFAMALHSHQNNPHIHVLINKRNIFTGKKIHFDKREEIKEFFNKIRDDYTNELNELGFNYVNRNCMQKDLSTEIKKASKALQNDYDTDYKIRNIYDNIIQNLEKDYLNKHKRSQALLEQIDEKKAKSDELWQLFMQYKNKNNKKFYKYNKELKELNAEILSLIDLFQKEQNDIKDFNKKLGVINNSANDHYYKHTEGNYKILKNFCNEFEKKYLKTANKSTRDFYLKAKNELDLLKNNLDNTLLQNVDSALVYSKLFCKKENSFDMIKKLNLLEKNAYALKGCDFLNIDEKEKYEKMFENNNKILKDMLNTRFEKISKIVNEKGLEKSSFIYKEYEKAGKFLGKITTPKIQNNIKQEKINQNYNYYTPNTNTESQNRGFSR</sequence>
<evidence type="ECO:0000313" key="2">
    <source>
        <dbReference type="EMBL" id="QLI05140.1"/>
    </source>
</evidence>
<evidence type="ECO:0000313" key="3">
    <source>
        <dbReference type="Proteomes" id="UP000509414"/>
    </source>
</evidence>
<proteinExistence type="predicted"/>
<organism evidence="2 3">
    <name type="scientific">Candidatus Campylobacter infans</name>
    <dbReference type="NCBI Taxonomy" id="2561898"/>
    <lineage>
        <taxon>Bacteria</taxon>
        <taxon>Pseudomonadati</taxon>
        <taxon>Campylobacterota</taxon>
        <taxon>Epsilonproteobacteria</taxon>
        <taxon>Campylobacterales</taxon>
        <taxon>Campylobacteraceae</taxon>
        <taxon>Campylobacter</taxon>
    </lineage>
</organism>
<reference evidence="2 3" key="1">
    <citation type="submission" date="2020-02" db="EMBL/GenBank/DDBJ databases">
        <title>Complete genome sequence of the novel Campylobacter species Candidatus Campylobacter infans.</title>
        <authorList>
            <person name="Duim B."/>
            <person name="Zomer A."/>
            <person name="van der Graaf L."/>
            <person name="Wagenaar J."/>
        </authorList>
    </citation>
    <scope>NUCLEOTIDE SEQUENCE [LARGE SCALE GENOMIC DNA]</scope>
    <source>
        <strain evidence="2 3">19S00001</strain>
    </source>
</reference>
<evidence type="ECO:0000259" key="1">
    <source>
        <dbReference type="Pfam" id="PF03432"/>
    </source>
</evidence>
<accession>A0A7H9CGA3</accession>